<evidence type="ECO:0000259" key="7">
    <source>
        <dbReference type="SMART" id="SM00421"/>
    </source>
</evidence>
<dbReference type="InterPro" id="IPR039425">
    <property type="entry name" value="RNA_pol_sigma-70-like"/>
</dbReference>
<dbReference type="InterPro" id="IPR013249">
    <property type="entry name" value="RNA_pol_sigma70_r4_t2"/>
</dbReference>
<dbReference type="NCBIfam" id="TIGR02985">
    <property type="entry name" value="Sig70_bacteroi1"/>
    <property type="match status" value="1"/>
</dbReference>
<dbReference type="PRINTS" id="PR00038">
    <property type="entry name" value="HTHLUXR"/>
</dbReference>
<dbReference type="InterPro" id="IPR000838">
    <property type="entry name" value="RNA_pol_sigma70_ECF_CS"/>
</dbReference>
<dbReference type="PANTHER" id="PTHR43133:SF46">
    <property type="entry name" value="RNA POLYMERASE SIGMA-70 FACTOR ECF SUBFAMILY"/>
    <property type="match status" value="1"/>
</dbReference>
<organism evidence="8 9">
    <name type="scientific">Echinicola arenosa</name>
    <dbReference type="NCBI Taxonomy" id="2774144"/>
    <lineage>
        <taxon>Bacteria</taxon>
        <taxon>Pseudomonadati</taxon>
        <taxon>Bacteroidota</taxon>
        <taxon>Cytophagia</taxon>
        <taxon>Cytophagales</taxon>
        <taxon>Cyclobacteriaceae</taxon>
        <taxon>Echinicola</taxon>
    </lineage>
</organism>
<dbReference type="PROSITE" id="PS01063">
    <property type="entry name" value="SIGMA70_ECF"/>
    <property type="match status" value="1"/>
</dbReference>
<evidence type="ECO:0000256" key="2">
    <source>
        <dbReference type="ARBA" id="ARBA00023015"/>
    </source>
</evidence>
<keyword evidence="5 6" id="KW-0804">Transcription</keyword>
<dbReference type="SUPFAM" id="SSF88946">
    <property type="entry name" value="Sigma2 domain of RNA polymerase sigma factors"/>
    <property type="match status" value="1"/>
</dbReference>
<proteinExistence type="inferred from homology"/>
<dbReference type="NCBIfam" id="TIGR02937">
    <property type="entry name" value="sigma70-ECF"/>
    <property type="match status" value="1"/>
</dbReference>
<evidence type="ECO:0000313" key="8">
    <source>
        <dbReference type="EMBL" id="MBD8487753.1"/>
    </source>
</evidence>
<evidence type="ECO:0000256" key="1">
    <source>
        <dbReference type="ARBA" id="ARBA00010641"/>
    </source>
</evidence>
<dbReference type="SUPFAM" id="SSF88659">
    <property type="entry name" value="Sigma3 and sigma4 domains of RNA polymerase sigma factors"/>
    <property type="match status" value="1"/>
</dbReference>
<dbReference type="InterPro" id="IPR013325">
    <property type="entry name" value="RNA_pol_sigma_r2"/>
</dbReference>
<dbReference type="Gene3D" id="1.10.10.10">
    <property type="entry name" value="Winged helix-like DNA-binding domain superfamily/Winged helix DNA-binding domain"/>
    <property type="match status" value="1"/>
</dbReference>
<accession>A0ABR9AG90</accession>
<dbReference type="CDD" id="cd06171">
    <property type="entry name" value="Sigma70_r4"/>
    <property type="match status" value="1"/>
</dbReference>
<protein>
    <recommendedName>
        <fullName evidence="6">RNA polymerase sigma factor</fullName>
    </recommendedName>
</protein>
<sequence>MRSSYRDSGLIEKLRKGNVDAYRTFFDEFYDSLCLFANKYLKDFDNAEDIVQEVFITVWDYRKDMLSYSSLKSFLYTVTKNKCLTFLKNDARKNQLFEGSDLFTEMFYDANVVEEETYRLLEKGIKELPDQSRKIIQLHLDGLKNQEIADELNVSINTVKTLKKNAYKNLREAIGVLAVLLLEI</sequence>
<comment type="similarity">
    <text evidence="1 6">Belongs to the sigma-70 factor family. ECF subfamily.</text>
</comment>
<keyword evidence="4 6" id="KW-0238">DNA-binding</keyword>
<gene>
    <name evidence="8" type="ORF">IFO69_03225</name>
</gene>
<evidence type="ECO:0000256" key="3">
    <source>
        <dbReference type="ARBA" id="ARBA00023082"/>
    </source>
</evidence>
<dbReference type="InterPro" id="IPR013324">
    <property type="entry name" value="RNA_pol_sigma_r3/r4-like"/>
</dbReference>
<evidence type="ECO:0000256" key="4">
    <source>
        <dbReference type="ARBA" id="ARBA00023125"/>
    </source>
</evidence>
<keyword evidence="2 6" id="KW-0805">Transcription regulation</keyword>
<dbReference type="Pfam" id="PF08281">
    <property type="entry name" value="Sigma70_r4_2"/>
    <property type="match status" value="1"/>
</dbReference>
<dbReference type="InterPro" id="IPR014327">
    <property type="entry name" value="RNA_pol_sigma70_bacteroid"/>
</dbReference>
<dbReference type="EMBL" id="JACYTQ010000001">
    <property type="protein sequence ID" value="MBD8487753.1"/>
    <property type="molecule type" value="Genomic_DNA"/>
</dbReference>
<dbReference type="Pfam" id="PF04542">
    <property type="entry name" value="Sigma70_r2"/>
    <property type="match status" value="1"/>
</dbReference>
<dbReference type="PANTHER" id="PTHR43133">
    <property type="entry name" value="RNA POLYMERASE ECF-TYPE SIGMA FACTO"/>
    <property type="match status" value="1"/>
</dbReference>
<evidence type="ECO:0000256" key="6">
    <source>
        <dbReference type="RuleBase" id="RU000716"/>
    </source>
</evidence>
<dbReference type="InterPro" id="IPR007627">
    <property type="entry name" value="RNA_pol_sigma70_r2"/>
</dbReference>
<dbReference type="Gene3D" id="1.10.1740.10">
    <property type="match status" value="1"/>
</dbReference>
<evidence type="ECO:0000313" key="9">
    <source>
        <dbReference type="Proteomes" id="UP000647133"/>
    </source>
</evidence>
<name>A0ABR9AG90_9BACT</name>
<dbReference type="Proteomes" id="UP000647133">
    <property type="component" value="Unassembled WGS sequence"/>
</dbReference>
<dbReference type="InterPro" id="IPR014284">
    <property type="entry name" value="RNA_pol_sigma-70_dom"/>
</dbReference>
<dbReference type="InterPro" id="IPR036388">
    <property type="entry name" value="WH-like_DNA-bd_sf"/>
</dbReference>
<comment type="caution">
    <text evidence="8">The sequence shown here is derived from an EMBL/GenBank/DDBJ whole genome shotgun (WGS) entry which is preliminary data.</text>
</comment>
<dbReference type="RefSeq" id="WP_192008203.1">
    <property type="nucleotide sequence ID" value="NZ_JACYTQ010000001.1"/>
</dbReference>
<evidence type="ECO:0000256" key="5">
    <source>
        <dbReference type="ARBA" id="ARBA00023163"/>
    </source>
</evidence>
<reference evidence="8 9" key="1">
    <citation type="submission" date="2020-09" db="EMBL/GenBank/DDBJ databases">
        <title>Echinicola sp. CAU 1574 isolated from sand of Sido Beach.</title>
        <authorList>
            <person name="Kim W."/>
        </authorList>
    </citation>
    <scope>NUCLEOTIDE SEQUENCE [LARGE SCALE GENOMIC DNA]</scope>
    <source>
        <strain evidence="8 9">CAU 1574</strain>
    </source>
</reference>
<feature type="domain" description="HTH luxR-type" evidence="7">
    <location>
        <begin position="125"/>
        <end position="177"/>
    </location>
</feature>
<keyword evidence="3 6" id="KW-0731">Sigma factor</keyword>
<keyword evidence="9" id="KW-1185">Reference proteome</keyword>
<dbReference type="InterPro" id="IPR000792">
    <property type="entry name" value="Tscrpt_reg_LuxR_C"/>
</dbReference>
<dbReference type="SMART" id="SM00421">
    <property type="entry name" value="HTH_LUXR"/>
    <property type="match status" value="1"/>
</dbReference>